<reference evidence="10" key="1">
    <citation type="journal article" date="2023" name="IScience">
        <title>Live-bearing cockroach genome reveals convergent evolutionary mechanisms linked to viviparity in insects and beyond.</title>
        <authorList>
            <person name="Fouks B."/>
            <person name="Harrison M.C."/>
            <person name="Mikhailova A.A."/>
            <person name="Marchal E."/>
            <person name="English S."/>
            <person name="Carruthers M."/>
            <person name="Jennings E.C."/>
            <person name="Chiamaka E.L."/>
            <person name="Frigard R.A."/>
            <person name="Pippel M."/>
            <person name="Attardo G.M."/>
            <person name="Benoit J.B."/>
            <person name="Bornberg-Bauer E."/>
            <person name="Tobe S.S."/>
        </authorList>
    </citation>
    <scope>NUCLEOTIDE SEQUENCE</scope>
    <source>
        <strain evidence="10">Stay&amp;Tobe</strain>
    </source>
</reference>
<dbReference type="FunFam" id="2.60.40.10:FF:000047">
    <property type="entry name" value="Contactin 1"/>
    <property type="match status" value="1"/>
</dbReference>
<dbReference type="Pfam" id="PF00041">
    <property type="entry name" value="fn3"/>
    <property type="match status" value="2"/>
</dbReference>
<feature type="domain" description="Ig-like" evidence="8">
    <location>
        <begin position="702"/>
        <end position="793"/>
    </location>
</feature>
<evidence type="ECO:0000256" key="6">
    <source>
        <dbReference type="ARBA" id="ARBA00023180"/>
    </source>
</evidence>
<keyword evidence="3" id="KW-0677">Repeat</keyword>
<gene>
    <name evidence="10" type="ORF">L9F63_020336</name>
</gene>
<organism evidence="10 11">
    <name type="scientific">Diploptera punctata</name>
    <name type="common">Pacific beetle cockroach</name>
    <dbReference type="NCBI Taxonomy" id="6984"/>
    <lineage>
        <taxon>Eukaryota</taxon>
        <taxon>Metazoa</taxon>
        <taxon>Ecdysozoa</taxon>
        <taxon>Arthropoda</taxon>
        <taxon>Hexapoda</taxon>
        <taxon>Insecta</taxon>
        <taxon>Pterygota</taxon>
        <taxon>Neoptera</taxon>
        <taxon>Polyneoptera</taxon>
        <taxon>Dictyoptera</taxon>
        <taxon>Blattodea</taxon>
        <taxon>Blaberoidea</taxon>
        <taxon>Blaberidae</taxon>
        <taxon>Diplopterinae</taxon>
        <taxon>Diploptera</taxon>
    </lineage>
</organism>
<dbReference type="SMART" id="SM00408">
    <property type="entry name" value="IGc2"/>
    <property type="match status" value="5"/>
</dbReference>
<evidence type="ECO:0000259" key="9">
    <source>
        <dbReference type="PROSITE" id="PS50853"/>
    </source>
</evidence>
<proteinExistence type="predicted"/>
<dbReference type="Gene3D" id="3.10.100.10">
    <property type="entry name" value="Mannose-Binding Protein A, subunit A"/>
    <property type="match status" value="1"/>
</dbReference>
<dbReference type="Gene3D" id="2.60.40.10">
    <property type="entry name" value="Immunoglobulins"/>
    <property type="match status" value="10"/>
</dbReference>
<sequence length="1195" mass="136436">IFTVGIISTGVLRCLKNGQQGMHLRLRSANNTVYDVCDVQYYADSPVLPQQVTSPENDFYEMRCPEHWFRYQLSCYRFIKSPLRNRNDAKKNCEAYQADLVSVNTPDEHGFIVNQLLWQDPQHRRWYTSARQQSVDYWVNSDTSQLINMDNAFLPEQQSNFNKDYLVYSFSNQLKRWGFEQVSGEELLLFICEAPIDRLQYLVVDDRTYQYGLDVEDAERVPRGPYFIKQPHDVVFDFCFAGGYPTPTYEWFKEDYETDRLVSTKVDPLSDPRYTLSGGTLIINHPRQIEDRGKYHCKATNEFGTIKSESVELAFGYINEFNLKRSPEHGNQNWGKAMYCDPPQYFPGVNYYWARDYFPNFVEEDKRVFVSYDGALYFSALENIDGGNYSCNVQSKVSDKGRNGPFFPLRVLPYSNPQQLKFSNNFPKAFPEAPVAGHEVRLECIAFGYPVPSYNWTRRGTSLPRGSIMTNYNRVLIIPKVQVEDQGQYVCRATNDRSSISNSVTLTIQAEPNFTIPLNDKHMDNKGELTWTCEAFGIPDVNYTWLRNGEELDMMKLAPEDRDRYLIVDNVLTIKNLDPERDQAMYQCRAKNILKVKYSSAQLRVLSLKPSFKKRPLEMETYAAEGGNITIICNPEAAPRPKFVWKKDENIIGSGGRRRILENGNLVISPVSRDDAGLYTCTAQNIYGTDSSKGRLIVLQGPQFVERMRPNTVTEVHDNIRLECHAISEELLDLAYIWTHNGLRIKDTDPIYSRVVIDGGVLQIKNTTFSDGGDYECIVKSAVGRISSKASVVVRGPPGPPGGVQVIEVKKNSVTIQWTDGAANGSPINRYLLSGRTNWNSTWANITYNIDAREIDRYTGRKEAVIDSSLSPWSIYEFRVIAGNDLGYGVPSAPSPQYNTPQDRPFKAPERISGGGGKIGDLTITWEPLKAADQNAPGIHYKIFWRRSDHDTEFQALLLKEYGNVGMHVVRIQPEYYYTKYEVKVQVLNLKSLQYSALKICLKYLPEQVSARSFNSTALNVTWLPIDQTREKIRGKLIGYRLKYWKESGAESDSVYYLSRKTVPWAIVVGLQPDTQYYVKVMAFNSAGEGPESERFLERTFRKAPQKPPSSVKINGIDPTTVRIRVWEVDQDMSTANDTFVPVGSNLEAYIRNLSPGKIYWMRVLAFSNGGDGRMSSPALKFQMGKDKNNTKFPY</sequence>
<dbReference type="InterPro" id="IPR036116">
    <property type="entry name" value="FN3_sf"/>
</dbReference>
<feature type="domain" description="Ig-like" evidence="8">
    <location>
        <begin position="239"/>
        <end position="314"/>
    </location>
</feature>
<keyword evidence="6" id="KW-0325">Glycoprotein</keyword>
<evidence type="ECO:0000313" key="11">
    <source>
        <dbReference type="Proteomes" id="UP001233999"/>
    </source>
</evidence>
<dbReference type="PANTHER" id="PTHR44170">
    <property type="entry name" value="PROTEIN SIDEKICK"/>
    <property type="match status" value="1"/>
</dbReference>
<dbReference type="InterPro" id="IPR016187">
    <property type="entry name" value="CTDL_fold"/>
</dbReference>
<dbReference type="GO" id="GO:0030424">
    <property type="term" value="C:axon"/>
    <property type="evidence" value="ECO:0007669"/>
    <property type="project" value="TreeGrafter"/>
</dbReference>
<evidence type="ECO:0000256" key="7">
    <source>
        <dbReference type="ARBA" id="ARBA00023319"/>
    </source>
</evidence>
<reference evidence="10" key="2">
    <citation type="submission" date="2023-05" db="EMBL/GenBank/DDBJ databases">
        <authorList>
            <person name="Fouks B."/>
        </authorList>
    </citation>
    <scope>NUCLEOTIDE SEQUENCE</scope>
    <source>
        <strain evidence="10">Stay&amp;Tobe</strain>
        <tissue evidence="10">Testes</tissue>
    </source>
</reference>
<dbReference type="AlphaFoldDB" id="A0AAD7ZSI5"/>
<evidence type="ECO:0000256" key="4">
    <source>
        <dbReference type="ARBA" id="ARBA00023136"/>
    </source>
</evidence>
<keyword evidence="11" id="KW-1185">Reference proteome</keyword>
<keyword evidence="2" id="KW-1003">Cell membrane</keyword>
<evidence type="ECO:0000256" key="3">
    <source>
        <dbReference type="ARBA" id="ARBA00022737"/>
    </source>
</evidence>
<comment type="caution">
    <text evidence="10">The sequence shown here is derived from an EMBL/GenBank/DDBJ whole genome shotgun (WGS) entry which is preliminary data.</text>
</comment>
<name>A0AAD7ZSI5_DIPPU</name>
<dbReference type="InterPro" id="IPR001304">
    <property type="entry name" value="C-type_lectin-like"/>
</dbReference>
<dbReference type="SMART" id="SM00409">
    <property type="entry name" value="IG"/>
    <property type="match status" value="5"/>
</dbReference>
<evidence type="ECO:0000256" key="2">
    <source>
        <dbReference type="ARBA" id="ARBA00022475"/>
    </source>
</evidence>
<feature type="domain" description="Ig-like" evidence="8">
    <location>
        <begin position="427"/>
        <end position="507"/>
    </location>
</feature>
<keyword evidence="4" id="KW-0472">Membrane</keyword>
<dbReference type="InterPro" id="IPR036179">
    <property type="entry name" value="Ig-like_dom_sf"/>
</dbReference>
<dbReference type="CDD" id="cd00037">
    <property type="entry name" value="CLECT"/>
    <property type="match status" value="1"/>
</dbReference>
<keyword evidence="5" id="KW-1015">Disulfide bond</keyword>
<feature type="domain" description="Ig-like" evidence="8">
    <location>
        <begin position="512"/>
        <end position="607"/>
    </location>
</feature>
<dbReference type="FunFam" id="2.60.40.10:FF:000004">
    <property type="entry name" value="DCC isoform 1"/>
    <property type="match status" value="1"/>
</dbReference>
<dbReference type="SUPFAM" id="SSF56436">
    <property type="entry name" value="C-type lectin-like"/>
    <property type="match status" value="1"/>
</dbReference>
<protein>
    <recommendedName>
        <fullName evidence="12">Contactin</fullName>
    </recommendedName>
</protein>
<dbReference type="Proteomes" id="UP001233999">
    <property type="component" value="Unassembled WGS sequence"/>
</dbReference>
<feature type="domain" description="Ig-like" evidence="8">
    <location>
        <begin position="610"/>
        <end position="698"/>
    </location>
</feature>
<evidence type="ECO:0000256" key="5">
    <source>
        <dbReference type="ARBA" id="ARBA00023157"/>
    </source>
</evidence>
<dbReference type="InterPro" id="IPR013783">
    <property type="entry name" value="Ig-like_fold"/>
</dbReference>
<dbReference type="SUPFAM" id="SSF48726">
    <property type="entry name" value="Immunoglobulin"/>
    <property type="match status" value="6"/>
</dbReference>
<evidence type="ECO:0000259" key="8">
    <source>
        <dbReference type="PROSITE" id="PS50835"/>
    </source>
</evidence>
<dbReference type="InterPro" id="IPR007110">
    <property type="entry name" value="Ig-like_dom"/>
</dbReference>
<feature type="non-terminal residue" evidence="10">
    <location>
        <position position="1195"/>
    </location>
</feature>
<dbReference type="SUPFAM" id="SSF49265">
    <property type="entry name" value="Fibronectin type III"/>
    <property type="match status" value="2"/>
</dbReference>
<dbReference type="GO" id="GO:0007411">
    <property type="term" value="P:axon guidance"/>
    <property type="evidence" value="ECO:0007669"/>
    <property type="project" value="TreeGrafter"/>
</dbReference>
<dbReference type="PROSITE" id="PS50853">
    <property type="entry name" value="FN3"/>
    <property type="match status" value="2"/>
</dbReference>
<dbReference type="PROSITE" id="PS50835">
    <property type="entry name" value="IG_LIKE"/>
    <property type="match status" value="6"/>
</dbReference>
<dbReference type="GO" id="GO:0005886">
    <property type="term" value="C:plasma membrane"/>
    <property type="evidence" value="ECO:0007669"/>
    <property type="project" value="UniProtKB-SubCell"/>
</dbReference>
<feature type="domain" description="Fibronectin type-III" evidence="9">
    <location>
        <begin position="1005"/>
        <end position="1107"/>
    </location>
</feature>
<dbReference type="SMART" id="SM00034">
    <property type="entry name" value="CLECT"/>
    <property type="match status" value="1"/>
</dbReference>
<comment type="subcellular location">
    <subcellularLocation>
        <location evidence="1">Cell membrane</location>
    </subcellularLocation>
</comment>
<dbReference type="GO" id="GO:0098609">
    <property type="term" value="P:cell-cell adhesion"/>
    <property type="evidence" value="ECO:0007669"/>
    <property type="project" value="TreeGrafter"/>
</dbReference>
<keyword evidence="7" id="KW-0393">Immunoglobulin domain</keyword>
<dbReference type="InterPro" id="IPR003599">
    <property type="entry name" value="Ig_sub"/>
</dbReference>
<evidence type="ECO:0000256" key="1">
    <source>
        <dbReference type="ARBA" id="ARBA00004236"/>
    </source>
</evidence>
<accession>A0AAD7ZSI5</accession>
<dbReference type="SMART" id="SM00060">
    <property type="entry name" value="FN3"/>
    <property type="match status" value="4"/>
</dbReference>
<dbReference type="EMBL" id="JASPKZ010007223">
    <property type="protein sequence ID" value="KAJ9586039.1"/>
    <property type="molecule type" value="Genomic_DNA"/>
</dbReference>
<feature type="domain" description="Fibronectin type-III" evidence="9">
    <location>
        <begin position="800"/>
        <end position="903"/>
    </location>
</feature>
<dbReference type="InterPro" id="IPR003598">
    <property type="entry name" value="Ig_sub2"/>
</dbReference>
<evidence type="ECO:0008006" key="12">
    <source>
        <dbReference type="Google" id="ProtNLM"/>
    </source>
</evidence>
<dbReference type="CDD" id="cd00063">
    <property type="entry name" value="FN3"/>
    <property type="match status" value="3"/>
</dbReference>
<feature type="domain" description="Ig-like" evidence="8">
    <location>
        <begin position="330"/>
        <end position="395"/>
    </location>
</feature>
<dbReference type="FunFam" id="2.60.40.10:FF:000005">
    <property type="entry name" value="Neuronal cell adhesion molecule"/>
    <property type="match status" value="1"/>
</dbReference>
<evidence type="ECO:0000313" key="10">
    <source>
        <dbReference type="EMBL" id="KAJ9586039.1"/>
    </source>
</evidence>
<dbReference type="PANTHER" id="PTHR44170:SF6">
    <property type="entry name" value="CONTACTIN"/>
    <property type="match status" value="1"/>
</dbReference>
<dbReference type="InterPro" id="IPR003961">
    <property type="entry name" value="FN3_dom"/>
</dbReference>
<dbReference type="Pfam" id="PF13927">
    <property type="entry name" value="Ig_3"/>
    <property type="match status" value="5"/>
</dbReference>
<dbReference type="InterPro" id="IPR016186">
    <property type="entry name" value="C-type_lectin-like/link_sf"/>
</dbReference>
<dbReference type="FunFam" id="2.60.40.10:FF:001529">
    <property type="entry name" value="Cell adhesion molecule"/>
    <property type="match status" value="1"/>
</dbReference>